<dbReference type="InterPro" id="IPR005576">
    <property type="entry name" value="Rpb7-like_N"/>
</dbReference>
<dbReference type="STRING" id="5888.A0BPN3"/>
<dbReference type="GeneID" id="5013682"/>
<evidence type="ECO:0000259" key="6">
    <source>
        <dbReference type="Pfam" id="PF03876"/>
    </source>
</evidence>
<dbReference type="GO" id="GO:0005666">
    <property type="term" value="C:RNA polymerase III complex"/>
    <property type="evidence" value="ECO:0000318"/>
    <property type="project" value="GO_Central"/>
</dbReference>
<dbReference type="RefSeq" id="XP_001427898.1">
    <property type="nucleotide sequence ID" value="XM_001427861.1"/>
</dbReference>
<dbReference type="Gene3D" id="3.30.1490.120">
    <property type="entry name" value="RNA polymerase Rpb7-like, N-terminal domain"/>
    <property type="match status" value="1"/>
</dbReference>
<evidence type="ECO:0000256" key="4">
    <source>
        <dbReference type="ARBA" id="ARBA00023163"/>
    </source>
</evidence>
<name>A0BPN3_PARTE</name>
<evidence type="ECO:0000259" key="7">
    <source>
        <dbReference type="Pfam" id="PF08292"/>
    </source>
</evidence>
<evidence type="ECO:0000313" key="8">
    <source>
        <dbReference type="EMBL" id="CAK60500.1"/>
    </source>
</evidence>
<dbReference type="OrthoDB" id="10256606at2759"/>
<dbReference type="InterPro" id="IPR036898">
    <property type="entry name" value="RNA_pol_Rpb7-like_N_sf"/>
</dbReference>
<dbReference type="SUPFAM" id="SSF50249">
    <property type="entry name" value="Nucleic acid-binding proteins"/>
    <property type="match status" value="1"/>
</dbReference>
<dbReference type="Pfam" id="PF03876">
    <property type="entry name" value="SHS2_Rpb7-N"/>
    <property type="match status" value="1"/>
</dbReference>
<dbReference type="Proteomes" id="UP000000600">
    <property type="component" value="Unassembled WGS sequence"/>
</dbReference>
<evidence type="ECO:0000256" key="3">
    <source>
        <dbReference type="ARBA" id="ARBA00022478"/>
    </source>
</evidence>
<dbReference type="InterPro" id="IPR045113">
    <property type="entry name" value="Rpb7-like"/>
</dbReference>
<dbReference type="GO" id="GO:0006384">
    <property type="term" value="P:transcription initiation at RNA polymerase III promoter"/>
    <property type="evidence" value="ECO:0000318"/>
    <property type="project" value="GO_Central"/>
</dbReference>
<keyword evidence="3" id="KW-0240">DNA-directed RNA polymerase</keyword>
<dbReference type="Pfam" id="PF08292">
    <property type="entry name" value="RNA_pol_Rbc25"/>
    <property type="match status" value="1"/>
</dbReference>
<feature type="domain" description="RNA polymerase III subunit Rpc25" evidence="7">
    <location>
        <begin position="79"/>
        <end position="161"/>
    </location>
</feature>
<keyword evidence="4" id="KW-0804">Transcription</keyword>
<evidence type="ECO:0000313" key="9">
    <source>
        <dbReference type="Proteomes" id="UP000000600"/>
    </source>
</evidence>
<dbReference type="PANTHER" id="PTHR12709">
    <property type="entry name" value="DNA-DIRECTED RNA POLYMERASE II, III"/>
    <property type="match status" value="1"/>
</dbReference>
<dbReference type="AlphaFoldDB" id="A0BPN3"/>
<reference evidence="8 9" key="1">
    <citation type="journal article" date="2006" name="Nature">
        <title>Global trends of whole-genome duplications revealed by the ciliate Paramecium tetraurelia.</title>
        <authorList>
            <consortium name="Genoscope"/>
            <person name="Aury J.-M."/>
            <person name="Jaillon O."/>
            <person name="Duret L."/>
            <person name="Noel B."/>
            <person name="Jubin C."/>
            <person name="Porcel B.M."/>
            <person name="Segurens B."/>
            <person name="Daubin V."/>
            <person name="Anthouard V."/>
            <person name="Aiach N."/>
            <person name="Arnaiz O."/>
            <person name="Billaut A."/>
            <person name="Beisson J."/>
            <person name="Blanc I."/>
            <person name="Bouhouche K."/>
            <person name="Camara F."/>
            <person name="Duharcourt S."/>
            <person name="Guigo R."/>
            <person name="Gogendeau D."/>
            <person name="Katinka M."/>
            <person name="Keller A.-M."/>
            <person name="Kissmehl R."/>
            <person name="Klotz C."/>
            <person name="Koll F."/>
            <person name="Le Moue A."/>
            <person name="Lepere C."/>
            <person name="Malinsky S."/>
            <person name="Nowacki M."/>
            <person name="Nowak J.K."/>
            <person name="Plattner H."/>
            <person name="Poulain J."/>
            <person name="Ruiz F."/>
            <person name="Serrano V."/>
            <person name="Zagulski M."/>
            <person name="Dessen P."/>
            <person name="Betermier M."/>
            <person name="Weissenbach J."/>
            <person name="Scarpelli C."/>
            <person name="Schachter V."/>
            <person name="Sperling L."/>
            <person name="Meyer E."/>
            <person name="Cohen J."/>
            <person name="Wincker P."/>
        </authorList>
    </citation>
    <scope>NUCLEOTIDE SEQUENCE [LARGE SCALE GENOMIC DNA]</scope>
    <source>
        <strain evidence="8 9">Stock d4-2</strain>
    </source>
</reference>
<dbReference type="HOGENOM" id="CLU_073901_1_0_1"/>
<evidence type="ECO:0000256" key="1">
    <source>
        <dbReference type="ARBA" id="ARBA00004123"/>
    </source>
</evidence>
<dbReference type="KEGG" id="ptm:GSPATT00005250001"/>
<dbReference type="SUPFAM" id="SSF88798">
    <property type="entry name" value="N-terminal, heterodimerisation domain of RBP7 (RpoE)"/>
    <property type="match status" value="1"/>
</dbReference>
<accession>A0BPN3</accession>
<dbReference type="InParanoid" id="A0BPN3"/>
<dbReference type="OMA" id="LWICNYE"/>
<feature type="domain" description="RNA polymerase Rpb7-like N-terminal" evidence="6">
    <location>
        <begin position="19"/>
        <end position="61"/>
    </location>
</feature>
<gene>
    <name evidence="8" type="ORF">GSPATT00005250001</name>
</gene>
<organism evidence="8 9">
    <name type="scientific">Paramecium tetraurelia</name>
    <dbReference type="NCBI Taxonomy" id="5888"/>
    <lineage>
        <taxon>Eukaryota</taxon>
        <taxon>Sar</taxon>
        <taxon>Alveolata</taxon>
        <taxon>Ciliophora</taxon>
        <taxon>Intramacronucleata</taxon>
        <taxon>Oligohymenophorea</taxon>
        <taxon>Peniculida</taxon>
        <taxon>Parameciidae</taxon>
        <taxon>Paramecium</taxon>
    </lineage>
</organism>
<keyword evidence="5" id="KW-0539">Nucleus</keyword>
<evidence type="ECO:0000256" key="5">
    <source>
        <dbReference type="ARBA" id="ARBA00023242"/>
    </source>
</evidence>
<proteinExistence type="inferred from homology"/>
<sequence length="181" mass="21107">MFEIITLNDVIDINGGHILNYQAELTKKIREKFEYKPLKNYGFCIKVLGIKTSDGHIQDGDILYSVIIEILSFQPFQSELVYGTIFKSSKEGLKIKFLENNNNDKQYLVCFVPKDQLLNARFDEGKQLWICNYEEINFFYLLGEEVRFKVHSLNFDTVDQMDQIIIGRMNESGLGGLTWWV</sequence>
<dbReference type="InterPro" id="IPR013238">
    <property type="entry name" value="RNA_pol_III_Rbc25"/>
</dbReference>
<keyword evidence="9" id="KW-1185">Reference proteome</keyword>
<dbReference type="EMBL" id="CT868008">
    <property type="protein sequence ID" value="CAK60500.1"/>
    <property type="molecule type" value="Genomic_DNA"/>
</dbReference>
<comment type="similarity">
    <text evidence="2">Belongs to the eukaryotic RPB7/RPC8 RNA polymerase subunit family.</text>
</comment>
<evidence type="ECO:0000256" key="2">
    <source>
        <dbReference type="ARBA" id="ARBA00009307"/>
    </source>
</evidence>
<dbReference type="FunCoup" id="A0BPN3">
    <property type="interactions" value="909"/>
</dbReference>
<comment type="subcellular location">
    <subcellularLocation>
        <location evidence="1">Nucleus</location>
    </subcellularLocation>
</comment>
<dbReference type="InterPro" id="IPR012340">
    <property type="entry name" value="NA-bd_OB-fold"/>
</dbReference>
<dbReference type="Gene3D" id="2.40.50.140">
    <property type="entry name" value="Nucleic acid-binding proteins"/>
    <property type="match status" value="1"/>
</dbReference>
<protein>
    <submittedName>
        <fullName evidence="8">Uncharacterized protein</fullName>
    </submittedName>
</protein>
<dbReference type="PANTHER" id="PTHR12709:SF1">
    <property type="entry name" value="DNA-DIRECTED RNA POLYMERASE III SUBUNIT RPC8"/>
    <property type="match status" value="1"/>
</dbReference>
<dbReference type="eggNOG" id="KOG3297">
    <property type="taxonomic scope" value="Eukaryota"/>
</dbReference>